<dbReference type="InterPro" id="IPR011468">
    <property type="entry name" value="DUF1574"/>
</dbReference>
<dbReference type="Pfam" id="PF07611">
    <property type="entry name" value="DUF1574"/>
    <property type="match status" value="1"/>
</dbReference>
<dbReference type="Proteomes" id="UP000297946">
    <property type="component" value="Unassembled WGS sequence"/>
</dbReference>
<evidence type="ECO:0000313" key="4">
    <source>
        <dbReference type="Proteomes" id="UP000297273"/>
    </source>
</evidence>
<protein>
    <submittedName>
        <fullName evidence="2">DUF1574 domain-containing protein</fullName>
    </submittedName>
</protein>
<reference evidence="2 5" key="2">
    <citation type="journal article" date="2019" name="PLoS Negl. Trop. Dis.">
        <title>Revisiting the worldwide diversity of Leptospira species in the environment.</title>
        <authorList>
            <person name="Vincent A.T."/>
            <person name="Schiettekatte O."/>
            <person name="Bourhy P."/>
            <person name="Veyrier F.J."/>
            <person name="Picardeau M."/>
        </authorList>
    </citation>
    <scope>NUCLEOTIDE SEQUENCE [LARGE SCALE GENOMIC DNA]</scope>
    <source>
        <strain evidence="3">201702690</strain>
        <strain evidence="2 5">SSW18</strain>
    </source>
</reference>
<name>A0A5F1ZWG1_9LEPT</name>
<reference evidence="3" key="1">
    <citation type="submission" date="2018-10" db="EMBL/GenBank/DDBJ databases">
        <authorList>
            <person name="Vincent A.T."/>
            <person name="Schiettekatte O."/>
            <person name="Bourhy P."/>
            <person name="Veyrier F.J."/>
            <person name="Picardeau M."/>
        </authorList>
    </citation>
    <scope>NUCLEOTIDE SEQUENCE</scope>
    <source>
        <strain evidence="3">201702690</strain>
    </source>
</reference>
<evidence type="ECO:0000313" key="5">
    <source>
        <dbReference type="Proteomes" id="UP000297946"/>
    </source>
</evidence>
<dbReference type="OrthoDB" id="317932at2"/>
<comment type="caution">
    <text evidence="2">The sequence shown here is derived from an EMBL/GenBank/DDBJ whole genome shotgun (WGS) entry which is preliminary data.</text>
</comment>
<keyword evidence="1" id="KW-1133">Transmembrane helix</keyword>
<dbReference type="AlphaFoldDB" id="A0A5F1ZWG1"/>
<feature type="transmembrane region" description="Helical" evidence="1">
    <location>
        <begin position="39"/>
        <end position="60"/>
    </location>
</feature>
<sequence>MSSSLHCYYSKKACFDAFELYTCNVNHDVSGKNYRKRKFFAFFIPVLILISFLIIDKIFLISSVQEKLAANLPYTGSFTSLIKNEDLDELNYVKSKKVFLAAGTSRSIYFNGYPNIGFTRKDPFLTPQISKSLEEWEGVSIGMAGASMRLIYVRLLQALERGWKPDFAFVEVSMMSFNNDRKYKNFLKQNIIPVNFALLHWRQLGLKTVWEIVFPNFFLSYKYQFSPNNFLRLLQGEDRKWESIVAGMTESGIFDATKHALTKKDRPRLETFTIEDYFNPGPELGNIYREKFEAGLLVLKSEQTGNSYKADPEELEYLTKTILLLKEKGIPTIYWRPRVHTLLNEYERSESNQKEFESKVINTIRSYGEKYVDANDLPMKCNYFRDVGHFSPRCFTELSSFLLPIR</sequence>
<dbReference type="EMBL" id="RQGC01000002">
    <property type="protein sequence ID" value="TGL42761.1"/>
    <property type="molecule type" value="Genomic_DNA"/>
</dbReference>
<evidence type="ECO:0000313" key="3">
    <source>
        <dbReference type="EMBL" id="TGL42761.1"/>
    </source>
</evidence>
<keyword evidence="1" id="KW-0472">Membrane</keyword>
<evidence type="ECO:0000313" key="2">
    <source>
        <dbReference type="EMBL" id="TGK00127.1"/>
    </source>
</evidence>
<accession>A0A5F1ZWG1</accession>
<evidence type="ECO:0000256" key="1">
    <source>
        <dbReference type="SAM" id="Phobius"/>
    </source>
</evidence>
<dbReference type="Proteomes" id="UP000297273">
    <property type="component" value="Unassembled WGS sequence"/>
</dbReference>
<dbReference type="EMBL" id="RQER01000007">
    <property type="protein sequence ID" value="TGK00127.1"/>
    <property type="molecule type" value="Genomic_DNA"/>
</dbReference>
<keyword evidence="4" id="KW-1185">Reference proteome</keyword>
<keyword evidence="1" id="KW-0812">Transmembrane</keyword>
<proteinExistence type="predicted"/>
<gene>
    <name evidence="2" type="ORF">EHO57_12605</name>
    <name evidence="3" type="ORF">EHQ53_04740</name>
</gene>
<organism evidence="2 5">
    <name type="scientific">Leptospira langatensis</name>
    <dbReference type="NCBI Taxonomy" id="2484983"/>
    <lineage>
        <taxon>Bacteria</taxon>
        <taxon>Pseudomonadati</taxon>
        <taxon>Spirochaetota</taxon>
        <taxon>Spirochaetia</taxon>
        <taxon>Leptospirales</taxon>
        <taxon>Leptospiraceae</taxon>
        <taxon>Leptospira</taxon>
    </lineage>
</organism>